<evidence type="ECO:0000313" key="1">
    <source>
        <dbReference type="EMBL" id="APO72360.1"/>
    </source>
</evidence>
<protein>
    <submittedName>
        <fullName evidence="1">Uncharacterized protein</fullName>
    </submittedName>
</protein>
<organism evidence="1 2">
    <name type="scientific">Rhizobium gallicum</name>
    <dbReference type="NCBI Taxonomy" id="56730"/>
    <lineage>
        <taxon>Bacteria</taxon>
        <taxon>Pseudomonadati</taxon>
        <taxon>Pseudomonadota</taxon>
        <taxon>Alphaproteobacteria</taxon>
        <taxon>Hyphomicrobiales</taxon>
        <taxon>Rhizobiaceae</taxon>
        <taxon>Rhizobium/Agrobacterium group</taxon>
        <taxon>Rhizobium</taxon>
    </lineage>
</organism>
<dbReference type="EMBL" id="CP017105">
    <property type="protein sequence ID" value="APO72360.1"/>
    <property type="molecule type" value="Genomic_DNA"/>
</dbReference>
<dbReference type="AlphaFoldDB" id="A0A1L5NWT8"/>
<dbReference type="Proteomes" id="UP000184749">
    <property type="component" value="Plasmid pRgalIE4872d"/>
</dbReference>
<accession>A0A1L5NWT8</accession>
<reference evidence="1 2" key="1">
    <citation type="submission" date="2016-09" db="EMBL/GenBank/DDBJ databases">
        <title>The complete genome sequences of Rhizobium gallicum, symbiovars gallicum and phaseoli, symbionts associated to common bean (Phaseolus vulgaris).</title>
        <authorList>
            <person name="Bustos P."/>
            <person name="Santamaria R.I."/>
            <person name="Perez-Carrascal O.M."/>
            <person name="Juarez S."/>
            <person name="Lozano L."/>
            <person name="Martinez-Flores I."/>
            <person name="Martinez-Romero E."/>
            <person name="Cevallos M."/>
            <person name="Romero D."/>
            <person name="Davila G."/>
            <person name="Gonzalez V."/>
        </authorList>
    </citation>
    <scope>NUCLEOTIDE SEQUENCE [LARGE SCALE GENOMIC DNA]</scope>
    <source>
        <strain evidence="1 2">IE4872</strain>
        <plasmid evidence="2">prgalie4872d</plasmid>
    </source>
</reference>
<gene>
    <name evidence="1" type="ORF">IE4872_PD01843</name>
</gene>
<keyword evidence="1" id="KW-0614">Plasmid</keyword>
<sequence length="79" mass="8614">MLGVSFKESDLRLMSGAVQAWYRHFGLAPEPRCSALLCSSVIDLFNQGHGSVEDLTALLIALYDGPKSMERSTTSTKAH</sequence>
<geneLocation type="plasmid" evidence="2">
    <name>prgalie4872d</name>
</geneLocation>
<proteinExistence type="predicted"/>
<name>A0A1L5NWT8_9HYPH</name>
<evidence type="ECO:0000313" key="2">
    <source>
        <dbReference type="Proteomes" id="UP000184749"/>
    </source>
</evidence>